<evidence type="ECO:0000313" key="3">
    <source>
        <dbReference type="Proteomes" id="UP000198290"/>
    </source>
</evidence>
<reference evidence="2 3" key="2">
    <citation type="journal article" date="2017" name="Genome Announc.">
        <title>Draft genome sequence of Aquitalea magnusonii strain H3, a plant growth-promoting bacterium of duckweed Lemna minor.</title>
        <authorList>
            <person name="Ishizawa H."/>
            <person name="Kuroda M."/>
            <person name="Ike M."/>
        </authorList>
    </citation>
    <scope>NUCLEOTIDE SEQUENCE [LARGE SCALE GENOMIC DNA]</scope>
    <source>
        <strain evidence="2 3">H3</strain>
    </source>
</reference>
<proteinExistence type="predicted"/>
<name>A0A3G9G8M0_9NEIS</name>
<dbReference type="AlphaFoldDB" id="A0A3G9G8M0"/>
<sequence length="56" mass="6398">MLYAADVKQNHISMTNQDQPQEYAKVWLRSHLQQPAAANKSSKHLIPTGNIARHPY</sequence>
<organism evidence="2 3">
    <name type="scientific">Aquitalea magnusonii</name>
    <dbReference type="NCBI Taxonomy" id="332411"/>
    <lineage>
        <taxon>Bacteria</taxon>
        <taxon>Pseudomonadati</taxon>
        <taxon>Pseudomonadota</taxon>
        <taxon>Betaproteobacteria</taxon>
        <taxon>Neisseriales</taxon>
        <taxon>Chromobacteriaceae</taxon>
        <taxon>Aquitalea</taxon>
    </lineage>
</organism>
<gene>
    <name evidence="2" type="ORF">DLM_0687</name>
</gene>
<feature type="region of interest" description="Disordered" evidence="1">
    <location>
        <begin position="37"/>
        <end position="56"/>
    </location>
</feature>
<reference evidence="3" key="3">
    <citation type="journal article" date="2017" name="Plant Physiol. Biochem.">
        <title>Differential oxidative and antioxidative response of duckweed Lemna minor toward plant growth promoting/inhibiting bacteria.</title>
        <authorList>
            <person name="Ishizawa H."/>
            <person name="Kuroda M."/>
            <person name="Morikawa M."/>
            <person name="Ike M."/>
        </authorList>
    </citation>
    <scope>NUCLEOTIDE SEQUENCE [LARGE SCALE GENOMIC DNA]</scope>
    <source>
        <strain evidence="3">H3</strain>
    </source>
</reference>
<evidence type="ECO:0000256" key="1">
    <source>
        <dbReference type="SAM" id="MobiDB-lite"/>
    </source>
</evidence>
<evidence type="ECO:0000313" key="2">
    <source>
        <dbReference type="EMBL" id="BBF84340.1"/>
    </source>
</evidence>
<protein>
    <submittedName>
        <fullName evidence="2">Uncharacterized protein</fullName>
    </submittedName>
</protein>
<reference evidence="3" key="1">
    <citation type="journal article" date="2017" name="Biotechnol. Biofuels">
        <title>Evaluation of environmental bacterial communities as a factor affecting the growth of duckweed Lemna minor.</title>
        <authorList>
            <person name="Ishizawa H."/>
            <person name="Kuroda M."/>
            <person name="Morikawa M."/>
            <person name="Ike M."/>
        </authorList>
    </citation>
    <scope>NUCLEOTIDE SEQUENCE [LARGE SCALE GENOMIC DNA]</scope>
    <source>
        <strain evidence="3">H3</strain>
    </source>
</reference>
<accession>A0A3G9G8M0</accession>
<keyword evidence="3" id="KW-1185">Reference proteome</keyword>
<dbReference type="EMBL" id="AP018823">
    <property type="protein sequence ID" value="BBF84340.1"/>
    <property type="molecule type" value="Genomic_DNA"/>
</dbReference>
<dbReference type="KEGG" id="amah:DLM_0687"/>
<dbReference type="Proteomes" id="UP000198290">
    <property type="component" value="Chromosome"/>
</dbReference>